<proteinExistence type="predicted"/>
<protein>
    <submittedName>
        <fullName evidence="1">Uncharacterized protein</fullName>
    </submittedName>
</protein>
<keyword evidence="2" id="KW-1185">Reference proteome</keyword>
<evidence type="ECO:0000313" key="2">
    <source>
        <dbReference type="Proteomes" id="UP000475862"/>
    </source>
</evidence>
<evidence type="ECO:0000313" key="1">
    <source>
        <dbReference type="EMBL" id="KAE9528070.1"/>
    </source>
</evidence>
<comment type="caution">
    <text evidence="1">The sequence shown here is derived from an EMBL/GenBank/DDBJ whole genome shotgun (WGS) entry which is preliminary data.</text>
</comment>
<reference evidence="1 2" key="1">
    <citation type="submission" date="2019-08" db="EMBL/GenBank/DDBJ databases">
        <title>The genome of the soybean aphid Biotype 1, its phylome, world population structure and adaptation to the North American continent.</title>
        <authorList>
            <person name="Giordano R."/>
            <person name="Donthu R.K."/>
            <person name="Hernandez A.G."/>
            <person name="Wright C.L."/>
            <person name="Zimin A.V."/>
        </authorList>
    </citation>
    <scope>NUCLEOTIDE SEQUENCE [LARGE SCALE GENOMIC DNA]</scope>
    <source>
        <tissue evidence="1">Whole aphids</tissue>
    </source>
</reference>
<dbReference type="Proteomes" id="UP000475862">
    <property type="component" value="Unassembled WGS sequence"/>
</dbReference>
<gene>
    <name evidence="1" type="ORF">AGLY_012492</name>
</gene>
<name>A0A6G0T8N0_APHGL</name>
<dbReference type="OrthoDB" id="412981at2759"/>
<accession>A0A6G0T8N0</accession>
<organism evidence="1 2">
    <name type="scientific">Aphis glycines</name>
    <name type="common">Soybean aphid</name>
    <dbReference type="NCBI Taxonomy" id="307491"/>
    <lineage>
        <taxon>Eukaryota</taxon>
        <taxon>Metazoa</taxon>
        <taxon>Ecdysozoa</taxon>
        <taxon>Arthropoda</taxon>
        <taxon>Hexapoda</taxon>
        <taxon>Insecta</taxon>
        <taxon>Pterygota</taxon>
        <taxon>Neoptera</taxon>
        <taxon>Paraneoptera</taxon>
        <taxon>Hemiptera</taxon>
        <taxon>Sternorrhyncha</taxon>
        <taxon>Aphidomorpha</taxon>
        <taxon>Aphidoidea</taxon>
        <taxon>Aphididae</taxon>
        <taxon>Aphidini</taxon>
        <taxon>Aphis</taxon>
        <taxon>Aphis</taxon>
    </lineage>
</organism>
<dbReference type="AlphaFoldDB" id="A0A6G0T8N0"/>
<dbReference type="EMBL" id="VYZN01000049">
    <property type="protein sequence ID" value="KAE9528070.1"/>
    <property type="molecule type" value="Genomic_DNA"/>
</dbReference>
<sequence>MKEQTSFPFRRSISLEKKISISTKTFTCLLNITNEKMLVVSGVKQSYCILYADERSKVINDMHDICYSQCLLSTLGHPTHDMTWVYFRVTRNTQITFSDTRSCQISGSLNSKYKNCNYLQIIYIISGLKRVRMINKSKLMAFQNITLRKITNAPPFVSNMTLHKDLGIKTVEEEAAVFYKRFYNKLENHENPLIKIFGKVDLCFKHNKHGYTSQVEGNTENRFNEIGVNKVYVFQENWKA</sequence>